<dbReference type="GO" id="GO:0008168">
    <property type="term" value="F:methyltransferase activity"/>
    <property type="evidence" value="ECO:0007669"/>
    <property type="project" value="TreeGrafter"/>
</dbReference>
<dbReference type="EMBL" id="JAANBB010000281">
    <property type="protein sequence ID" value="KAF7544863.1"/>
    <property type="molecule type" value="Genomic_DNA"/>
</dbReference>
<dbReference type="Gene3D" id="3.40.50.150">
    <property type="entry name" value="Vaccinia Virus protein VP39"/>
    <property type="match status" value="1"/>
</dbReference>
<dbReference type="OrthoDB" id="2013972at2759"/>
<dbReference type="PANTHER" id="PTHR43591:SF10">
    <property type="entry name" value="ABC TRANSMEMBRANE TYPE-1 DOMAIN-CONTAINING PROTEIN-RELATED"/>
    <property type="match status" value="1"/>
</dbReference>
<dbReference type="InterPro" id="IPR029063">
    <property type="entry name" value="SAM-dependent_MTases_sf"/>
</dbReference>
<dbReference type="CDD" id="cd02440">
    <property type="entry name" value="AdoMet_MTases"/>
    <property type="match status" value="1"/>
</dbReference>
<dbReference type="PANTHER" id="PTHR43591">
    <property type="entry name" value="METHYLTRANSFERASE"/>
    <property type="match status" value="1"/>
</dbReference>
<dbReference type="Pfam" id="PF13489">
    <property type="entry name" value="Methyltransf_23"/>
    <property type="match status" value="1"/>
</dbReference>
<evidence type="ECO:0008006" key="5">
    <source>
        <dbReference type="Google" id="ProtNLM"/>
    </source>
</evidence>
<accession>A0A9P5L7Z1</accession>
<sequence length="447" mass="50182">MAGFRTIHHITPTCHSSFATLSSSLPFPLSSSFFERPGSLVQLVLRFLPSFTFARPLQRPNSKADTPVPEDGGNAGTAASSRWRARDDRACPAADVAFAATRGAGDDPDPHVVGDIHNDNDSAADAESLRDSTASITSSILEYRNINGRKYQSSKTTEYWAPTDEKHIEGLDVSHQFTLMLMKDKLFLSPIADNPQKILDVGTGTGIWAIDVAAEYPSADVVGFDISAVQPTWVPPNCSFQIDDAQLDWTFQKDYYDFIHMRYLYGGIDDWGKLYRQAFNHVKPGGWVENTEIDLETRSENPNVSEDEDHIFKKWCDLFWKAGEKINRTFKIARDGQMEQKMRDAGFVDIQHHQWKVPIGGWPRDSKLKQIGLYNGFFIDQSLDGFAVFPIGEILGWTFEEVTVLVSKMRLAIKDPKALPYYVVHTVIGRRPETAPAADDLDQVNEE</sequence>
<gene>
    <name evidence="3" type="ORF">G7Z17_g9622</name>
</gene>
<name>A0A9P5L7Z1_9HYPO</name>
<dbReference type="AlphaFoldDB" id="A0A9P5L7Z1"/>
<proteinExistence type="inferred from homology"/>
<reference evidence="3" key="1">
    <citation type="submission" date="2020-03" db="EMBL/GenBank/DDBJ databases">
        <title>Draft Genome Sequence of Cylindrodendrum hubeiense.</title>
        <authorList>
            <person name="Buettner E."/>
            <person name="Kellner H."/>
        </authorList>
    </citation>
    <scope>NUCLEOTIDE SEQUENCE</scope>
    <source>
        <strain evidence="3">IHI 201604</strain>
    </source>
</reference>
<feature type="region of interest" description="Disordered" evidence="2">
    <location>
        <begin position="58"/>
        <end position="85"/>
    </location>
</feature>
<dbReference type="Proteomes" id="UP000722485">
    <property type="component" value="Unassembled WGS sequence"/>
</dbReference>
<evidence type="ECO:0000313" key="3">
    <source>
        <dbReference type="EMBL" id="KAF7544863.1"/>
    </source>
</evidence>
<comment type="similarity">
    <text evidence="1">Belongs to the methyltransferase superfamily. LaeA methyltransferase family.</text>
</comment>
<evidence type="ECO:0000256" key="2">
    <source>
        <dbReference type="SAM" id="MobiDB-lite"/>
    </source>
</evidence>
<keyword evidence="4" id="KW-1185">Reference proteome</keyword>
<organism evidence="3 4">
    <name type="scientific">Cylindrodendrum hubeiense</name>
    <dbReference type="NCBI Taxonomy" id="595255"/>
    <lineage>
        <taxon>Eukaryota</taxon>
        <taxon>Fungi</taxon>
        <taxon>Dikarya</taxon>
        <taxon>Ascomycota</taxon>
        <taxon>Pezizomycotina</taxon>
        <taxon>Sordariomycetes</taxon>
        <taxon>Hypocreomycetidae</taxon>
        <taxon>Hypocreales</taxon>
        <taxon>Nectriaceae</taxon>
        <taxon>Cylindrodendrum</taxon>
    </lineage>
</organism>
<dbReference type="SUPFAM" id="SSF53335">
    <property type="entry name" value="S-adenosyl-L-methionine-dependent methyltransferases"/>
    <property type="match status" value="1"/>
</dbReference>
<evidence type="ECO:0000313" key="4">
    <source>
        <dbReference type="Proteomes" id="UP000722485"/>
    </source>
</evidence>
<comment type="caution">
    <text evidence="3">The sequence shown here is derived from an EMBL/GenBank/DDBJ whole genome shotgun (WGS) entry which is preliminary data.</text>
</comment>
<protein>
    <recommendedName>
        <fullName evidence="5">Methyltransferase</fullName>
    </recommendedName>
</protein>
<evidence type="ECO:0000256" key="1">
    <source>
        <dbReference type="ARBA" id="ARBA00038158"/>
    </source>
</evidence>